<protein>
    <submittedName>
        <fullName evidence="1">Uncharacterized protein</fullName>
    </submittedName>
</protein>
<keyword evidence="2" id="KW-1185">Reference proteome</keyword>
<reference evidence="2" key="1">
    <citation type="journal article" date="2021" name="ISME J.">
        <title>Evolutionary origin and ecological implication of a unique nif island in free-living Bradyrhizobium lineages.</title>
        <authorList>
            <person name="Tao J."/>
        </authorList>
    </citation>
    <scope>NUCLEOTIDE SEQUENCE [LARGE SCALE GENOMIC DNA]</scope>
    <source>
        <strain evidence="2">SZCCT0434</strain>
    </source>
</reference>
<evidence type="ECO:0000313" key="1">
    <source>
        <dbReference type="EMBL" id="MBR0801210.1"/>
    </source>
</evidence>
<comment type="caution">
    <text evidence="1">The sequence shown here is derived from an EMBL/GenBank/DDBJ whole genome shotgun (WGS) entry which is preliminary data.</text>
</comment>
<dbReference type="Proteomes" id="UP001315278">
    <property type="component" value="Unassembled WGS sequence"/>
</dbReference>
<evidence type="ECO:0000313" key="2">
    <source>
        <dbReference type="Proteomes" id="UP001315278"/>
    </source>
</evidence>
<name>A0ABS5FWP5_9BRAD</name>
<accession>A0ABS5FWP5</accession>
<dbReference type="RefSeq" id="WP_212495323.1">
    <property type="nucleotide sequence ID" value="NZ_JAFCJH010000074.1"/>
</dbReference>
<dbReference type="EMBL" id="JAFCJH010000074">
    <property type="protein sequence ID" value="MBR0801210.1"/>
    <property type="molecule type" value="Genomic_DNA"/>
</dbReference>
<proteinExistence type="predicted"/>
<sequence>MTDSSAPTSCWAREEFGDSVLYDLGIVARKKHDPAGGACAWTCQISSMRSGITSPS</sequence>
<organism evidence="1 2">
    <name type="scientific">Bradyrhizobium jicamae</name>
    <dbReference type="NCBI Taxonomy" id="280332"/>
    <lineage>
        <taxon>Bacteria</taxon>
        <taxon>Pseudomonadati</taxon>
        <taxon>Pseudomonadota</taxon>
        <taxon>Alphaproteobacteria</taxon>
        <taxon>Hyphomicrobiales</taxon>
        <taxon>Nitrobacteraceae</taxon>
        <taxon>Bradyrhizobium</taxon>
    </lineage>
</organism>
<gene>
    <name evidence="1" type="ORF">JQ615_38240</name>
</gene>